<reference evidence="3" key="1">
    <citation type="journal article" date="2013" name="Nature">
        <title>Pan genome of the phytoplankton Emiliania underpins its global distribution.</title>
        <authorList>
            <person name="Read B.A."/>
            <person name="Kegel J."/>
            <person name="Klute M.J."/>
            <person name="Kuo A."/>
            <person name="Lefebvre S.C."/>
            <person name="Maumus F."/>
            <person name="Mayer C."/>
            <person name="Miller J."/>
            <person name="Monier A."/>
            <person name="Salamov A."/>
            <person name="Young J."/>
            <person name="Aguilar M."/>
            <person name="Claverie J.M."/>
            <person name="Frickenhaus S."/>
            <person name="Gonzalez K."/>
            <person name="Herman E.K."/>
            <person name="Lin Y.C."/>
            <person name="Napier J."/>
            <person name="Ogata H."/>
            <person name="Sarno A.F."/>
            <person name="Shmutz J."/>
            <person name="Schroeder D."/>
            <person name="de Vargas C."/>
            <person name="Verret F."/>
            <person name="von Dassow P."/>
            <person name="Valentin K."/>
            <person name="Van de Peer Y."/>
            <person name="Wheeler G."/>
            <person name="Dacks J.B."/>
            <person name="Delwiche C.F."/>
            <person name="Dyhrman S.T."/>
            <person name="Glockner G."/>
            <person name="John U."/>
            <person name="Richards T."/>
            <person name="Worden A.Z."/>
            <person name="Zhang X."/>
            <person name="Grigoriev I.V."/>
            <person name="Allen A.E."/>
            <person name="Bidle K."/>
            <person name="Borodovsky M."/>
            <person name="Bowler C."/>
            <person name="Brownlee C."/>
            <person name="Cock J.M."/>
            <person name="Elias M."/>
            <person name="Gladyshev V.N."/>
            <person name="Groth M."/>
            <person name="Guda C."/>
            <person name="Hadaegh A."/>
            <person name="Iglesias-Rodriguez M.D."/>
            <person name="Jenkins J."/>
            <person name="Jones B.M."/>
            <person name="Lawson T."/>
            <person name="Leese F."/>
            <person name="Lindquist E."/>
            <person name="Lobanov A."/>
            <person name="Lomsadze A."/>
            <person name="Malik S.B."/>
            <person name="Marsh M.E."/>
            <person name="Mackinder L."/>
            <person name="Mock T."/>
            <person name="Mueller-Roeber B."/>
            <person name="Pagarete A."/>
            <person name="Parker M."/>
            <person name="Probert I."/>
            <person name="Quesneville H."/>
            <person name="Raines C."/>
            <person name="Rensing S.A."/>
            <person name="Riano-Pachon D.M."/>
            <person name="Richier S."/>
            <person name="Rokitta S."/>
            <person name="Shiraiwa Y."/>
            <person name="Soanes D.M."/>
            <person name="van der Giezen M."/>
            <person name="Wahlund T.M."/>
            <person name="Williams B."/>
            <person name="Wilson W."/>
            <person name="Wolfe G."/>
            <person name="Wurch L.L."/>
        </authorList>
    </citation>
    <scope>NUCLEOTIDE SEQUENCE</scope>
</reference>
<dbReference type="GeneID" id="17267890"/>
<dbReference type="RefSeq" id="XP_005774772.1">
    <property type="nucleotide sequence ID" value="XM_005774715.1"/>
</dbReference>
<dbReference type="Gene3D" id="3.60.40.10">
    <property type="entry name" value="PPM-type phosphatase domain"/>
    <property type="match status" value="1"/>
</dbReference>
<protein>
    <recommendedName>
        <fullName evidence="4">PPM-type phosphatase domain-containing protein</fullName>
    </recommendedName>
</protein>
<name>A0A0D3JFQ8_EMIH1</name>
<dbReference type="AlphaFoldDB" id="A0A0D3JFQ8"/>
<dbReference type="Proteomes" id="UP000013827">
    <property type="component" value="Unassembled WGS sequence"/>
</dbReference>
<feature type="compositionally biased region" description="Basic and acidic residues" evidence="1">
    <location>
        <begin position="41"/>
        <end position="60"/>
    </location>
</feature>
<sequence>MEATDDPQARLSATLQAPRLVGSMLKCCACFAAKNHPSRQGSRDETAERHSLTAMPRHDPVSSSTSALPVSPSKAGHAAKPCQDRGIVHWPFNGSENEALLCVFDGHGKNGERVADLVMNELPSLLQERAAELRAEPKKTLITAVEQIDTLVLARDGGEFAKECGTTSTVQGCTLISQESVVN</sequence>
<feature type="compositionally biased region" description="Low complexity" evidence="1">
    <location>
        <begin position="61"/>
        <end position="73"/>
    </location>
</feature>
<keyword evidence="3" id="KW-1185">Reference proteome</keyword>
<organism evidence="2 3">
    <name type="scientific">Emiliania huxleyi (strain CCMP1516)</name>
    <dbReference type="NCBI Taxonomy" id="280463"/>
    <lineage>
        <taxon>Eukaryota</taxon>
        <taxon>Haptista</taxon>
        <taxon>Haptophyta</taxon>
        <taxon>Prymnesiophyceae</taxon>
        <taxon>Isochrysidales</taxon>
        <taxon>Noelaerhabdaceae</taxon>
        <taxon>Emiliania</taxon>
    </lineage>
</organism>
<dbReference type="HOGENOM" id="CLU_1477715_0_0_1"/>
<evidence type="ECO:0000256" key="1">
    <source>
        <dbReference type="SAM" id="MobiDB-lite"/>
    </source>
</evidence>
<evidence type="ECO:0000313" key="3">
    <source>
        <dbReference type="Proteomes" id="UP000013827"/>
    </source>
</evidence>
<evidence type="ECO:0008006" key="4">
    <source>
        <dbReference type="Google" id="ProtNLM"/>
    </source>
</evidence>
<dbReference type="InterPro" id="IPR036457">
    <property type="entry name" value="PPM-type-like_dom_sf"/>
</dbReference>
<feature type="region of interest" description="Disordered" evidence="1">
    <location>
        <begin position="36"/>
        <end position="80"/>
    </location>
</feature>
<dbReference type="SUPFAM" id="SSF81606">
    <property type="entry name" value="PP2C-like"/>
    <property type="match status" value="1"/>
</dbReference>
<evidence type="ECO:0000313" key="2">
    <source>
        <dbReference type="EnsemblProtists" id="EOD22343"/>
    </source>
</evidence>
<accession>A0A0D3JFQ8</accession>
<dbReference type="PaxDb" id="2903-EOD22343"/>
<dbReference type="KEGG" id="ehx:EMIHUDRAFT_255131"/>
<reference evidence="2" key="2">
    <citation type="submission" date="2024-10" db="UniProtKB">
        <authorList>
            <consortium name="EnsemblProtists"/>
        </authorList>
    </citation>
    <scope>IDENTIFICATION</scope>
</reference>
<dbReference type="EnsemblProtists" id="EOD22343">
    <property type="protein sequence ID" value="EOD22343"/>
    <property type="gene ID" value="EMIHUDRAFT_255131"/>
</dbReference>
<proteinExistence type="predicted"/>